<evidence type="ECO:0000256" key="3">
    <source>
        <dbReference type="ARBA" id="ARBA00023163"/>
    </source>
</evidence>
<evidence type="ECO:0000313" key="7">
    <source>
        <dbReference type="Proteomes" id="UP000199073"/>
    </source>
</evidence>
<dbReference type="PANTHER" id="PTHR24567">
    <property type="entry name" value="CRP FAMILY TRANSCRIPTIONAL REGULATORY PROTEIN"/>
    <property type="match status" value="1"/>
</dbReference>
<dbReference type="PANTHER" id="PTHR24567:SF68">
    <property type="entry name" value="DNA-BINDING TRANSCRIPTIONAL DUAL REGULATOR CRP"/>
    <property type="match status" value="1"/>
</dbReference>
<dbReference type="InterPro" id="IPR012318">
    <property type="entry name" value="HTH_CRP"/>
</dbReference>
<dbReference type="STRING" id="91360.SAMN05660330_01808"/>
<proteinExistence type="predicted"/>
<dbReference type="GO" id="GO:0005829">
    <property type="term" value="C:cytosol"/>
    <property type="evidence" value="ECO:0007669"/>
    <property type="project" value="TreeGrafter"/>
</dbReference>
<keyword evidence="2" id="KW-0238">DNA-binding</keyword>
<dbReference type="GO" id="GO:0003677">
    <property type="term" value="F:DNA binding"/>
    <property type="evidence" value="ECO:0007669"/>
    <property type="project" value="UniProtKB-KW"/>
</dbReference>
<reference evidence="6 7" key="1">
    <citation type="submission" date="2016-10" db="EMBL/GenBank/DDBJ databases">
        <authorList>
            <person name="de Groot N.N."/>
        </authorList>
    </citation>
    <scope>NUCLEOTIDE SEQUENCE [LARGE SCALE GENOMIC DNA]</scope>
    <source>
        <strain evidence="6 7">DSM 12130</strain>
    </source>
</reference>
<protein>
    <submittedName>
        <fullName evidence="6">Transcriptional regulator, Crp/Fnr family</fullName>
    </submittedName>
</protein>
<dbReference type="OrthoDB" id="892842at2"/>
<dbReference type="PRINTS" id="PR00034">
    <property type="entry name" value="HTHCRP"/>
</dbReference>
<dbReference type="CDD" id="cd00092">
    <property type="entry name" value="HTH_CRP"/>
    <property type="match status" value="1"/>
</dbReference>
<feature type="domain" description="Cyclic nucleotide-binding" evidence="4">
    <location>
        <begin position="12"/>
        <end position="132"/>
    </location>
</feature>
<dbReference type="Pfam" id="PF13545">
    <property type="entry name" value="HTH_Crp_2"/>
    <property type="match status" value="1"/>
</dbReference>
<evidence type="ECO:0000256" key="2">
    <source>
        <dbReference type="ARBA" id="ARBA00023125"/>
    </source>
</evidence>
<dbReference type="AlphaFoldDB" id="A0A1H0PY14"/>
<dbReference type="RefSeq" id="WP_092221986.1">
    <property type="nucleotide sequence ID" value="NZ_FNJI01000010.1"/>
</dbReference>
<dbReference type="Gene3D" id="1.10.10.10">
    <property type="entry name" value="Winged helix-like DNA-binding domain superfamily/Winged helix DNA-binding domain"/>
    <property type="match status" value="1"/>
</dbReference>
<keyword evidence="1" id="KW-0805">Transcription regulation</keyword>
<dbReference type="InterPro" id="IPR036390">
    <property type="entry name" value="WH_DNA-bd_sf"/>
</dbReference>
<dbReference type="GO" id="GO:0003700">
    <property type="term" value="F:DNA-binding transcription factor activity"/>
    <property type="evidence" value="ECO:0007669"/>
    <property type="project" value="TreeGrafter"/>
</dbReference>
<keyword evidence="7" id="KW-1185">Reference proteome</keyword>
<dbReference type="InterPro" id="IPR050397">
    <property type="entry name" value="Env_Response_Regulators"/>
</dbReference>
<dbReference type="SMART" id="SM00100">
    <property type="entry name" value="cNMP"/>
    <property type="match status" value="1"/>
</dbReference>
<feature type="domain" description="HTH crp-type" evidence="5">
    <location>
        <begin position="146"/>
        <end position="215"/>
    </location>
</feature>
<dbReference type="SMART" id="SM00419">
    <property type="entry name" value="HTH_CRP"/>
    <property type="match status" value="1"/>
</dbReference>
<name>A0A1H0PY14_9BACT</name>
<organism evidence="6 7">
    <name type="scientific">Desulforhopalus singaporensis</name>
    <dbReference type="NCBI Taxonomy" id="91360"/>
    <lineage>
        <taxon>Bacteria</taxon>
        <taxon>Pseudomonadati</taxon>
        <taxon>Thermodesulfobacteriota</taxon>
        <taxon>Desulfobulbia</taxon>
        <taxon>Desulfobulbales</taxon>
        <taxon>Desulfocapsaceae</taxon>
        <taxon>Desulforhopalus</taxon>
    </lineage>
</organism>
<dbReference type="InterPro" id="IPR014710">
    <property type="entry name" value="RmlC-like_jellyroll"/>
</dbReference>
<evidence type="ECO:0000259" key="5">
    <source>
        <dbReference type="PROSITE" id="PS51063"/>
    </source>
</evidence>
<evidence type="ECO:0000256" key="1">
    <source>
        <dbReference type="ARBA" id="ARBA00023015"/>
    </source>
</evidence>
<evidence type="ECO:0000313" key="6">
    <source>
        <dbReference type="EMBL" id="SDP09924.1"/>
    </source>
</evidence>
<gene>
    <name evidence="6" type="ORF">SAMN05660330_01808</name>
</gene>
<accession>A0A1H0PY14</accession>
<dbReference type="Pfam" id="PF00027">
    <property type="entry name" value="cNMP_binding"/>
    <property type="match status" value="1"/>
</dbReference>
<dbReference type="InterPro" id="IPR000595">
    <property type="entry name" value="cNMP-bd_dom"/>
</dbReference>
<dbReference type="InterPro" id="IPR018490">
    <property type="entry name" value="cNMP-bd_dom_sf"/>
</dbReference>
<dbReference type="EMBL" id="FNJI01000010">
    <property type="protein sequence ID" value="SDP09924.1"/>
    <property type="molecule type" value="Genomic_DNA"/>
</dbReference>
<dbReference type="Gene3D" id="2.60.120.10">
    <property type="entry name" value="Jelly Rolls"/>
    <property type="match status" value="1"/>
</dbReference>
<dbReference type="PROSITE" id="PS51063">
    <property type="entry name" value="HTH_CRP_2"/>
    <property type="match status" value="1"/>
</dbReference>
<dbReference type="CDD" id="cd00038">
    <property type="entry name" value="CAP_ED"/>
    <property type="match status" value="1"/>
</dbReference>
<dbReference type="Proteomes" id="UP000199073">
    <property type="component" value="Unassembled WGS sequence"/>
</dbReference>
<dbReference type="SUPFAM" id="SSF51206">
    <property type="entry name" value="cAMP-binding domain-like"/>
    <property type="match status" value="1"/>
</dbReference>
<dbReference type="SUPFAM" id="SSF46785">
    <property type="entry name" value="Winged helix' DNA-binding domain"/>
    <property type="match status" value="1"/>
</dbReference>
<keyword evidence="3" id="KW-0804">Transcription</keyword>
<sequence length="221" mass="24454">MTKKTTIENSGFFAGLPSSQIDELAAIAIEKTYQRGETIFFEGDISVGFYMVAEGRVKIFKISPSGKEHILHIFGAGEPFGEVPVFHGKPFPATAEALQNSRTLFFPRKEFVALVERNPAIALNMLAVLSMRLRRFATQIENLSLKEVPARLASYLLYLSEEQGSEESVTLDISKGQLASLLGTIPETLSRIFSRMSTEGLIAVEGRQIHLLDLEGLMDKD</sequence>
<dbReference type="InterPro" id="IPR036388">
    <property type="entry name" value="WH-like_DNA-bd_sf"/>
</dbReference>
<evidence type="ECO:0000259" key="4">
    <source>
        <dbReference type="PROSITE" id="PS50042"/>
    </source>
</evidence>
<dbReference type="PROSITE" id="PS50042">
    <property type="entry name" value="CNMP_BINDING_3"/>
    <property type="match status" value="1"/>
</dbReference>